<keyword evidence="9" id="KW-0238">DNA-binding</keyword>
<reference evidence="15" key="1">
    <citation type="submission" date="2010-12" db="EMBL/GenBank/DDBJ databases">
        <title>The genome sequence of Filifactor alocis strain ATCC 35896.</title>
        <authorList>
            <consortium name="The Broad Institute Genome Sequencing Platform"/>
            <person name="Ward D."/>
            <person name="Earl A."/>
            <person name="Feldgarden M."/>
            <person name="Young S.K."/>
            <person name="Gargeya S."/>
            <person name="Zeng Q."/>
            <person name="Alvarado L."/>
            <person name="Berlin A."/>
            <person name="Bochicchio J."/>
            <person name="Chapman S.B."/>
            <person name="Chen Z."/>
            <person name="Freedman E."/>
            <person name="Gellesch M."/>
            <person name="Goldberg J."/>
            <person name="Griggs A."/>
            <person name="Gujja S."/>
            <person name="Heilman E."/>
            <person name="Heiman D."/>
            <person name="Howarth C."/>
            <person name="Mehta T."/>
            <person name="Neiman D."/>
            <person name="Pearson M."/>
            <person name="Roberts A."/>
            <person name="Saif S."/>
            <person name="Shea T."/>
            <person name="Shenoy N."/>
            <person name="Sisk P."/>
            <person name="Stolte C."/>
            <person name="Sykes S."/>
            <person name="White J."/>
            <person name="Yandava C."/>
            <person name="Izard J."/>
            <person name="Blanton J.M."/>
            <person name="Baranova O.V."/>
            <person name="Tanner A.C."/>
            <person name="Dewhirst F.E."/>
            <person name="Haas B."/>
            <person name="Nusbaum C."/>
            <person name="Birren B."/>
        </authorList>
    </citation>
    <scope>NUCLEOTIDE SEQUENCE [LARGE SCALE GENOMIC DNA]</scope>
    <source>
        <strain evidence="15">ATCC 35896 / CCUG 47790 / D40 B5</strain>
    </source>
</reference>
<dbReference type="GO" id="GO:0009360">
    <property type="term" value="C:DNA polymerase III complex"/>
    <property type="evidence" value="ECO:0007669"/>
    <property type="project" value="InterPro"/>
</dbReference>
<evidence type="ECO:0000256" key="1">
    <source>
        <dbReference type="ARBA" id="ARBA00004496"/>
    </source>
</evidence>
<keyword evidence="5 10" id="KW-0808">Transferase</keyword>
<dbReference type="eggNOG" id="COG0592">
    <property type="taxonomic scope" value="Bacteria"/>
</dbReference>
<evidence type="ECO:0000256" key="3">
    <source>
        <dbReference type="ARBA" id="ARBA00021035"/>
    </source>
</evidence>
<dbReference type="EMBL" id="CP002390">
    <property type="protein sequence ID" value="EFE27943.2"/>
    <property type="molecule type" value="Genomic_DNA"/>
</dbReference>
<dbReference type="GO" id="GO:0003677">
    <property type="term" value="F:DNA binding"/>
    <property type="evidence" value="ECO:0007669"/>
    <property type="project" value="UniProtKB-UniRule"/>
</dbReference>
<feature type="domain" description="DNA polymerase III beta sliding clamp C-terminal" evidence="13">
    <location>
        <begin position="245"/>
        <end position="362"/>
    </location>
</feature>
<evidence type="ECO:0000256" key="10">
    <source>
        <dbReference type="PIRNR" id="PIRNR000804"/>
    </source>
</evidence>
<keyword evidence="4 10" id="KW-0963">Cytoplasm</keyword>
<evidence type="ECO:0000256" key="6">
    <source>
        <dbReference type="ARBA" id="ARBA00022695"/>
    </source>
</evidence>
<dbReference type="SUPFAM" id="SSF55979">
    <property type="entry name" value="DNA clamp"/>
    <property type="match status" value="3"/>
</dbReference>
<dbReference type="AlphaFoldDB" id="D6GSV8"/>
<dbReference type="PANTHER" id="PTHR30478">
    <property type="entry name" value="DNA POLYMERASE III SUBUNIT BETA"/>
    <property type="match status" value="1"/>
</dbReference>
<keyword evidence="15" id="KW-1185">Reference proteome</keyword>
<dbReference type="NCBIfam" id="TIGR00663">
    <property type="entry name" value="dnan"/>
    <property type="match status" value="1"/>
</dbReference>
<evidence type="ECO:0000259" key="12">
    <source>
        <dbReference type="Pfam" id="PF02767"/>
    </source>
</evidence>
<dbReference type="Pfam" id="PF02768">
    <property type="entry name" value="DNA_pol3_beta_3"/>
    <property type="match status" value="1"/>
</dbReference>
<dbReference type="PANTHER" id="PTHR30478:SF0">
    <property type="entry name" value="BETA SLIDING CLAMP"/>
    <property type="match status" value="1"/>
</dbReference>
<dbReference type="InterPro" id="IPR001001">
    <property type="entry name" value="DNA_polIII_beta"/>
</dbReference>
<dbReference type="GO" id="GO:0005737">
    <property type="term" value="C:cytoplasm"/>
    <property type="evidence" value="ECO:0007669"/>
    <property type="project" value="UniProtKB-SubCell"/>
</dbReference>
<dbReference type="SMART" id="SM00480">
    <property type="entry name" value="POL3Bc"/>
    <property type="match status" value="1"/>
</dbReference>
<dbReference type="CDD" id="cd00140">
    <property type="entry name" value="beta_clamp"/>
    <property type="match status" value="1"/>
</dbReference>
<evidence type="ECO:0000256" key="5">
    <source>
        <dbReference type="ARBA" id="ARBA00022679"/>
    </source>
</evidence>
<dbReference type="InterPro" id="IPR022634">
    <property type="entry name" value="DNA_polIII_beta_N"/>
</dbReference>
<name>D6GSV8_FILAD</name>
<keyword evidence="6 10" id="KW-0548">Nucleotidyltransferase</keyword>
<dbReference type="HOGENOM" id="CLU_038149_2_1_9"/>
<dbReference type="OrthoDB" id="8421503at2"/>
<evidence type="ECO:0000256" key="2">
    <source>
        <dbReference type="ARBA" id="ARBA00010752"/>
    </source>
</evidence>
<evidence type="ECO:0000313" key="15">
    <source>
        <dbReference type="Proteomes" id="UP000007468"/>
    </source>
</evidence>
<dbReference type="Pfam" id="PF00712">
    <property type="entry name" value="DNA_pol3_beta"/>
    <property type="match status" value="1"/>
</dbReference>
<evidence type="ECO:0000259" key="13">
    <source>
        <dbReference type="Pfam" id="PF02768"/>
    </source>
</evidence>
<keyword evidence="8 10" id="KW-0239">DNA-directed DNA polymerase</keyword>
<evidence type="ECO:0000256" key="8">
    <source>
        <dbReference type="ARBA" id="ARBA00022932"/>
    </source>
</evidence>
<dbReference type="GO" id="GO:0003887">
    <property type="term" value="F:DNA-directed DNA polymerase activity"/>
    <property type="evidence" value="ECO:0007669"/>
    <property type="project" value="UniProtKB-UniRule"/>
</dbReference>
<evidence type="ECO:0000313" key="14">
    <source>
        <dbReference type="EMBL" id="EFE27943.2"/>
    </source>
</evidence>
<dbReference type="PATRIC" id="fig|546269.5.peg.3"/>
<evidence type="ECO:0000259" key="11">
    <source>
        <dbReference type="Pfam" id="PF00712"/>
    </source>
</evidence>
<dbReference type="Proteomes" id="UP000007468">
    <property type="component" value="Chromosome"/>
</dbReference>
<sequence length="363" mass="41476">MMKFTVNQREFSDALAIASKAIISKTPLDILKGFYLEAYENELTITGNNLEIGIRTSIDAAVETEGKSVIDAKILSDIIRKLPNEEVTVSIKDGNVLLQCQKLKFTIKEMLDNGFPTVDELEEAVYQNIHPAILEEMIKKTHFAVTTDETKPVFMGELVELEDNQMNVIALDGFRLAYKKCELKSSVGSRSMIIPGKTMVEIMRLCQTMEEDVKIGIEDRHASFLFGRTLVNTQLIQGEFSKYEEIIPKEFSTKIKVNRQKFIDALDRATLVSKNYLVKLRIQNDELLITAHDNEVGNLEEILDVELEGKNLEIAFNIRFFLDSLKVMEDEYIYMNFNTNVSPCIIKPEFETDYTYLVLPVRI</sequence>
<comment type="similarity">
    <text evidence="2 10">Belongs to the beta sliding clamp family.</text>
</comment>
<dbReference type="PIRSF" id="PIRSF000804">
    <property type="entry name" value="DNA_pol_III_b"/>
    <property type="match status" value="1"/>
</dbReference>
<keyword evidence="7 10" id="KW-0235">DNA replication</keyword>
<dbReference type="GO" id="GO:0006271">
    <property type="term" value="P:DNA strand elongation involved in DNA replication"/>
    <property type="evidence" value="ECO:0007669"/>
    <property type="project" value="TreeGrafter"/>
</dbReference>
<gene>
    <name evidence="14" type="primary">dnaN</name>
    <name evidence="14" type="ordered locus">HMPREF0389_01195</name>
</gene>
<evidence type="ECO:0000256" key="7">
    <source>
        <dbReference type="ARBA" id="ARBA00022705"/>
    </source>
</evidence>
<dbReference type="InterPro" id="IPR022635">
    <property type="entry name" value="DNA_polIII_beta_C"/>
</dbReference>
<feature type="domain" description="DNA polymerase III beta sliding clamp central" evidence="12">
    <location>
        <begin position="129"/>
        <end position="240"/>
    </location>
</feature>
<dbReference type="KEGG" id="faa:HMPREF0389_01195"/>
<feature type="domain" description="DNA polymerase III beta sliding clamp N-terminal" evidence="11">
    <location>
        <begin position="2"/>
        <end position="118"/>
    </location>
</feature>
<dbReference type="InterPro" id="IPR022637">
    <property type="entry name" value="DNA_polIII_beta_cen"/>
</dbReference>
<comment type="function">
    <text evidence="10">Confers DNA tethering and processivity to DNA polymerases and other proteins. Acts as a clamp, forming a ring around DNA (a reaction catalyzed by the clamp-loading complex) which diffuses in an ATP-independent manner freely and bidirectionally along dsDNA. Initially characterized for its ability to contact the catalytic subunit of DNA polymerase III (Pol III), a complex, multichain enzyme responsible for most of the replicative synthesis in bacteria; Pol III exhibits 3'-5' exonuclease proofreading activity. The beta chain is required for initiation of replication as well as for processivity of DNA replication.</text>
</comment>
<organism evidence="14 15">
    <name type="scientific">Filifactor alocis (strain ATCC 35896 / CCUG 47790 / D40 B5)</name>
    <name type="common">Fusobacterium alocis</name>
    <dbReference type="NCBI Taxonomy" id="546269"/>
    <lineage>
        <taxon>Bacteria</taxon>
        <taxon>Bacillati</taxon>
        <taxon>Bacillota</taxon>
        <taxon>Clostridia</taxon>
        <taxon>Peptostreptococcales</taxon>
        <taxon>Filifactoraceae</taxon>
        <taxon>Filifactor</taxon>
    </lineage>
</organism>
<comment type="subcellular location">
    <subcellularLocation>
        <location evidence="1 10">Cytoplasm</location>
    </subcellularLocation>
</comment>
<comment type="subunit">
    <text evidence="10">Forms a ring-shaped head-to-tail homodimer around DNA.</text>
</comment>
<dbReference type="Gene3D" id="3.10.150.10">
    <property type="entry name" value="DNA Polymerase III, subunit A, domain 2"/>
    <property type="match status" value="1"/>
</dbReference>
<dbReference type="Pfam" id="PF02767">
    <property type="entry name" value="DNA_pol3_beta_2"/>
    <property type="match status" value="1"/>
</dbReference>
<dbReference type="GO" id="GO:0008408">
    <property type="term" value="F:3'-5' exonuclease activity"/>
    <property type="evidence" value="ECO:0007669"/>
    <property type="project" value="InterPro"/>
</dbReference>
<accession>D6GSV8</accession>
<protein>
    <recommendedName>
        <fullName evidence="3 10">Beta sliding clamp</fullName>
    </recommendedName>
</protein>
<evidence type="ECO:0000256" key="9">
    <source>
        <dbReference type="ARBA" id="ARBA00023125"/>
    </source>
</evidence>
<dbReference type="Gene3D" id="3.70.10.10">
    <property type="match status" value="1"/>
</dbReference>
<proteinExistence type="inferred from homology"/>
<evidence type="ECO:0000256" key="4">
    <source>
        <dbReference type="ARBA" id="ARBA00022490"/>
    </source>
</evidence>
<dbReference type="InterPro" id="IPR046938">
    <property type="entry name" value="DNA_clamp_sf"/>
</dbReference>
<dbReference type="STRING" id="546269.HMPREF0389_01195"/>